<feature type="domain" description="Competence protein CoiA-like N-terminal" evidence="2">
    <location>
        <begin position="18"/>
        <end position="54"/>
    </location>
</feature>
<dbReference type="AlphaFoldDB" id="A0A377FV13"/>
<evidence type="ECO:0000259" key="2">
    <source>
        <dbReference type="Pfam" id="PF25164"/>
    </source>
</evidence>
<dbReference type="EMBL" id="UGGP01000001">
    <property type="protein sequence ID" value="STO08639.1"/>
    <property type="molecule type" value="Genomic_DNA"/>
</dbReference>
<dbReference type="OrthoDB" id="3784230at2"/>
<protein>
    <submittedName>
        <fullName evidence="3">Competence protein</fullName>
    </submittedName>
</protein>
<dbReference type="InterPro" id="IPR010330">
    <property type="entry name" value="CoiA_nuc"/>
</dbReference>
<reference evidence="3 4" key="1">
    <citation type="submission" date="2018-06" db="EMBL/GenBank/DDBJ databases">
        <authorList>
            <consortium name="Pathogen Informatics"/>
            <person name="Doyle S."/>
        </authorList>
    </citation>
    <scope>NUCLEOTIDE SEQUENCE [LARGE SCALE GENOMIC DNA]</scope>
    <source>
        <strain evidence="3 4">NCTC13163</strain>
    </source>
</reference>
<name>A0A377FV13_9BACL</name>
<sequence>MRYAIGRTGEYVDTRITNRRQIEALAPFSCPDCHERVILKEGVKRRLHFAHVHSCGRGESTGHQQDKWNVRQWLQQRGYAVDQEVTVGGRRADLVASNDTETLIVEVQASPLDAETYWQRTAHYTGAGFQVVWLASGMRPDPVPAFSPWMRAELARKHALFVPAGRQLYRFVGCPTSLRRGQGNWVPVDNFNASPFEPYYRFDAHRWTQRVRRSRVTPPYPTAVYRRLVLERLYPLGMLPSLLPTCCYLPLPALWGIHIHPFDFQVVLYLNRRSFPNDSVKWSIEKTCLQFGVTPTSDFLEVFEVQWKQLLNVFDVSPDVKEWPVPRTLEAALQSDVRLFQGFQRFMAKSYTN</sequence>
<organism evidence="3 4">
    <name type="scientific">Exiguobacterium aurantiacum</name>
    <dbReference type="NCBI Taxonomy" id="33987"/>
    <lineage>
        <taxon>Bacteria</taxon>
        <taxon>Bacillati</taxon>
        <taxon>Bacillota</taxon>
        <taxon>Bacilli</taxon>
        <taxon>Bacillales</taxon>
        <taxon>Bacillales Family XII. Incertae Sedis</taxon>
        <taxon>Exiguobacterium</taxon>
    </lineage>
</organism>
<evidence type="ECO:0000313" key="3">
    <source>
        <dbReference type="EMBL" id="STO08639.1"/>
    </source>
</evidence>
<dbReference type="RefSeq" id="WP_029335546.1">
    <property type="nucleotide sequence ID" value="NZ_UGGP01000001.1"/>
</dbReference>
<accession>A0A377FV13</accession>
<proteinExistence type="predicted"/>
<feature type="domain" description="Competence protein CoiA nuclease-like" evidence="1">
    <location>
        <begin position="59"/>
        <end position="137"/>
    </location>
</feature>
<dbReference type="STRING" id="1397694.GCA_000702585_02505"/>
<dbReference type="Pfam" id="PF06054">
    <property type="entry name" value="CoiA_nuc"/>
    <property type="match status" value="1"/>
</dbReference>
<evidence type="ECO:0000259" key="1">
    <source>
        <dbReference type="Pfam" id="PF06054"/>
    </source>
</evidence>
<dbReference type="InterPro" id="IPR057253">
    <property type="entry name" value="CoiA-like_N"/>
</dbReference>
<dbReference type="Pfam" id="PF25164">
    <property type="entry name" value="CoiA_N"/>
    <property type="match status" value="1"/>
</dbReference>
<evidence type="ECO:0000313" key="4">
    <source>
        <dbReference type="Proteomes" id="UP000254060"/>
    </source>
</evidence>
<gene>
    <name evidence="3" type="ORF">NCTC13163_02012</name>
</gene>
<dbReference type="Proteomes" id="UP000254060">
    <property type="component" value="Unassembled WGS sequence"/>
</dbReference>